<reference evidence="2 3" key="1">
    <citation type="submission" date="2019-08" db="EMBL/GenBank/DDBJ databases">
        <title>Phlebobacter frassis gen. nov. sp. nov., a new member of family Sphingobacteriaceae isolated from sand fly rearing media.</title>
        <authorList>
            <person name="Kakumanu M.L."/>
            <person name="Marayati B.F."/>
            <person name="Wada-Katsumata A."/>
            <person name="Wasserberg G."/>
            <person name="Schal C."/>
            <person name="Apperson C.S."/>
            <person name="Ponnusamy L."/>
        </authorList>
    </citation>
    <scope>NUCLEOTIDE SEQUENCE [LARGE SCALE GENOMIC DNA]</scope>
    <source>
        <strain evidence="2 3">SSI9</strain>
    </source>
</reference>
<name>A0A5D4H8H7_9SPHI</name>
<feature type="domain" description="Polysaccharide pyruvyl transferase" evidence="1">
    <location>
        <begin position="79"/>
        <end position="375"/>
    </location>
</feature>
<keyword evidence="3" id="KW-1185">Reference proteome</keyword>
<comment type="caution">
    <text evidence="2">The sequence shown here is derived from an EMBL/GenBank/DDBJ whole genome shotgun (WGS) entry which is preliminary data.</text>
</comment>
<protein>
    <recommendedName>
        <fullName evidence="1">Polysaccharide pyruvyl transferase domain-containing protein</fullName>
    </recommendedName>
</protein>
<dbReference type="EMBL" id="VTAV01000003">
    <property type="protein sequence ID" value="TYR36887.1"/>
    <property type="molecule type" value="Genomic_DNA"/>
</dbReference>
<evidence type="ECO:0000313" key="2">
    <source>
        <dbReference type="EMBL" id="TYR36887.1"/>
    </source>
</evidence>
<organism evidence="2 3">
    <name type="scientific">Sphingobacterium phlebotomi</name>
    <dbReference type="NCBI Taxonomy" id="2605433"/>
    <lineage>
        <taxon>Bacteria</taxon>
        <taxon>Pseudomonadati</taxon>
        <taxon>Bacteroidota</taxon>
        <taxon>Sphingobacteriia</taxon>
        <taxon>Sphingobacteriales</taxon>
        <taxon>Sphingobacteriaceae</taxon>
        <taxon>Sphingobacterium</taxon>
    </lineage>
</organism>
<dbReference type="RefSeq" id="WP_148918474.1">
    <property type="nucleotide sequence ID" value="NZ_VTAV01000003.1"/>
</dbReference>
<evidence type="ECO:0000313" key="3">
    <source>
        <dbReference type="Proteomes" id="UP000322362"/>
    </source>
</evidence>
<sequence length="446" mass="51297">MKKAIIVNGITDMNKGDQALVWESYRIIQDTGLYDDIKVISLGDTPEEFDALCGQTINRGMYVIQNLLQHPRRGKHHKDQLQKEGLGYLLFQVKNAVGDYLHLTRLKKIIYDDQKIKRYFNPREIETIQAFREVDTVFVKGGGFLHAHGEKTAPYVMWYFLYYMNLAKQLDKELVLLPNSYGPFDGWTVESQLKKGLEQSDLIFAREHVSSIALGKLLKRDIPVVPDLGFYLQMQPKEVGFAILEKYGFRKADKIVGMTVRPWRFPGSDSPEQLFDRYLNSLKDLIIYLKGQGYKVALFNQSIGPNVHEDDRNAIERLIQICDNDKTKLFTWVNEDPTCDVLKAVYANMYFFVGTRFHSLIFSMTSEVPSISIAYGGNKGVGIMEEFDLGEYVVKIDDVTTEKLIRLFDKAIANYEGIKGKLAAKLPYLEEQRQETIEMIKKAVRH</sequence>
<dbReference type="PANTHER" id="PTHR36836:SF1">
    <property type="entry name" value="COLANIC ACID BIOSYNTHESIS PROTEIN WCAK"/>
    <property type="match status" value="1"/>
</dbReference>
<dbReference type="PANTHER" id="PTHR36836">
    <property type="entry name" value="COLANIC ACID BIOSYNTHESIS PROTEIN WCAK"/>
    <property type="match status" value="1"/>
</dbReference>
<proteinExistence type="predicted"/>
<dbReference type="Pfam" id="PF04230">
    <property type="entry name" value="PS_pyruv_trans"/>
    <property type="match status" value="1"/>
</dbReference>
<dbReference type="InterPro" id="IPR007345">
    <property type="entry name" value="Polysacch_pyruvyl_Trfase"/>
</dbReference>
<evidence type="ECO:0000259" key="1">
    <source>
        <dbReference type="Pfam" id="PF04230"/>
    </source>
</evidence>
<accession>A0A5D4H8H7</accession>
<gene>
    <name evidence="2" type="ORF">FXV77_06830</name>
</gene>
<dbReference type="AlphaFoldDB" id="A0A5D4H8H7"/>
<dbReference type="Proteomes" id="UP000322362">
    <property type="component" value="Unassembled WGS sequence"/>
</dbReference>